<organism evidence="1 2">
    <name type="scientific">Zalaria obscura</name>
    <dbReference type="NCBI Taxonomy" id="2024903"/>
    <lineage>
        <taxon>Eukaryota</taxon>
        <taxon>Fungi</taxon>
        <taxon>Dikarya</taxon>
        <taxon>Ascomycota</taxon>
        <taxon>Pezizomycotina</taxon>
        <taxon>Dothideomycetes</taxon>
        <taxon>Dothideomycetidae</taxon>
        <taxon>Dothideales</taxon>
        <taxon>Zalariaceae</taxon>
        <taxon>Zalaria</taxon>
    </lineage>
</organism>
<dbReference type="EMBL" id="JAMKPW020000041">
    <property type="protein sequence ID" value="KAK8196771.1"/>
    <property type="molecule type" value="Genomic_DNA"/>
</dbReference>
<evidence type="ECO:0000313" key="2">
    <source>
        <dbReference type="Proteomes" id="UP001320706"/>
    </source>
</evidence>
<name>A0ACC3S5A9_9PEZI</name>
<accession>A0ACC3S5A9</accession>
<protein>
    <submittedName>
        <fullName evidence="1">Uncharacterized protein</fullName>
    </submittedName>
</protein>
<sequence length="542" mass="62395">MESLQAIPRHLLSHLPALLTITVALPLLGLLSFYLWATPSTWKDSRRKHLPPGPRGLPFVGNFFDFSDDQLVPQKAQRWAQKYGDVFYTKIGGSDYIWLSSPQSIKDLMDKRSSIYSSRPPAPLSQDVASGGRRQLFMQYGPQYRVVRKISHALLNTTISTSYQPVQDYESKQLMQEILDDPAHFYDYNRRYSASLIIRITYGYRIPKIYGVLDNFQKMTKPGAFLIETFPSLKVLPEWMVQNWRTFGQKIFEHDHKIYLGLWRELKSKVENGTAPPCFVKDFMESDFEKQGIRDELQAAYQAGGLVEAGAETTSAFLNTFIRQMAMNPRVAKAAQEEIDRVIGDDRLPTFEDEPNLPYIRSIIKENLRLCPPNKLGMHHATTEDDWYNGHFIPKGATVILNWWAVHKNPAIWEDPEEFRPERYLKYDLPAAAYLNVADPMERDHLSYGAGRRVCPGIHVAEKSMFINIARMIWAFDISKKMGADGHVVEPDCRTEKGWMTVPVRFEVDLKVRSADRAAIIRKTFQEAEAKGMEWSFKQRLS</sequence>
<proteinExistence type="predicted"/>
<comment type="caution">
    <text evidence="1">The sequence shown here is derived from an EMBL/GenBank/DDBJ whole genome shotgun (WGS) entry which is preliminary data.</text>
</comment>
<gene>
    <name evidence="1" type="ORF">M8818_006938</name>
</gene>
<keyword evidence="2" id="KW-1185">Reference proteome</keyword>
<dbReference type="Proteomes" id="UP001320706">
    <property type="component" value="Unassembled WGS sequence"/>
</dbReference>
<evidence type="ECO:0000313" key="1">
    <source>
        <dbReference type="EMBL" id="KAK8196771.1"/>
    </source>
</evidence>
<reference evidence="1" key="1">
    <citation type="submission" date="2024-02" db="EMBL/GenBank/DDBJ databases">
        <title>Metagenome Assembled Genome of Zalaria obscura JY119.</title>
        <authorList>
            <person name="Vighnesh L."/>
            <person name="Jagadeeshwari U."/>
            <person name="Venkata Ramana C."/>
            <person name="Sasikala C."/>
        </authorList>
    </citation>
    <scope>NUCLEOTIDE SEQUENCE</scope>
    <source>
        <strain evidence="1">JY119</strain>
    </source>
</reference>